<protein>
    <submittedName>
        <fullName evidence="1">Uncharacterized protein</fullName>
    </submittedName>
</protein>
<keyword evidence="2" id="KW-1185">Reference proteome</keyword>
<organism evidence="1 2">
    <name type="scientific">Methyloglobulus morosus KoM1</name>
    <dbReference type="NCBI Taxonomy" id="1116472"/>
    <lineage>
        <taxon>Bacteria</taxon>
        <taxon>Pseudomonadati</taxon>
        <taxon>Pseudomonadota</taxon>
        <taxon>Gammaproteobacteria</taxon>
        <taxon>Methylococcales</taxon>
        <taxon>Methylococcaceae</taxon>
        <taxon>Methyloglobulus</taxon>
    </lineage>
</organism>
<proteinExistence type="predicted"/>
<reference evidence="1 2" key="1">
    <citation type="journal article" date="2013" name="Genome Announc.">
        <title>Draft Genome Sequence of the Methanotrophic Gammaproteobacterium Methyloglobulus morosus DSM 22980 Strain KoM1.</title>
        <authorList>
            <person name="Poehlein A."/>
            <person name="Deutzmann J.S."/>
            <person name="Daniel R."/>
            <person name="Simeonova D.D."/>
        </authorList>
    </citation>
    <scope>NUCLEOTIDE SEQUENCE [LARGE SCALE GENOMIC DNA]</scope>
    <source>
        <strain evidence="1 2">KoM1</strain>
    </source>
</reference>
<dbReference type="STRING" id="1116472.MGMO_112c00040"/>
<evidence type="ECO:0000313" key="1">
    <source>
        <dbReference type="EMBL" id="ESS71266.1"/>
    </source>
</evidence>
<name>V5DV33_9GAMM</name>
<accession>V5DV33</accession>
<gene>
    <name evidence="1" type="ORF">MGMO_112c00040</name>
</gene>
<comment type="caution">
    <text evidence="1">The sequence shown here is derived from an EMBL/GenBank/DDBJ whole genome shotgun (WGS) entry which is preliminary data.</text>
</comment>
<dbReference type="Proteomes" id="UP000017842">
    <property type="component" value="Unassembled WGS sequence"/>
</dbReference>
<dbReference type="AlphaFoldDB" id="V5DV33"/>
<evidence type="ECO:0000313" key="2">
    <source>
        <dbReference type="Proteomes" id="UP000017842"/>
    </source>
</evidence>
<sequence>MLIQRNCNQSLREKIKELRKHDHAFPLLVEADAKTLDLTMEGIRLLPILPPLNVNPMRGKKPTEDA</sequence>
<dbReference type="EMBL" id="AYLO01000106">
    <property type="protein sequence ID" value="ESS71266.1"/>
    <property type="molecule type" value="Genomic_DNA"/>
</dbReference>